<protein>
    <submittedName>
        <fullName evidence="1">Uncharacterized protein</fullName>
    </submittedName>
</protein>
<dbReference type="Proteomes" id="UP001454036">
    <property type="component" value="Unassembled WGS sequence"/>
</dbReference>
<proteinExistence type="predicted"/>
<comment type="caution">
    <text evidence="1">The sequence shown here is derived from an EMBL/GenBank/DDBJ whole genome shotgun (WGS) entry which is preliminary data.</text>
</comment>
<gene>
    <name evidence="1" type="ORF">LIER_19708</name>
</gene>
<keyword evidence="2" id="KW-1185">Reference proteome</keyword>
<dbReference type="EMBL" id="BAABME010004905">
    <property type="protein sequence ID" value="GAA0163963.1"/>
    <property type="molecule type" value="Genomic_DNA"/>
</dbReference>
<accession>A0AAV3QLF1</accession>
<organism evidence="1 2">
    <name type="scientific">Lithospermum erythrorhizon</name>
    <name type="common">Purple gromwell</name>
    <name type="synonym">Lithospermum officinale var. erythrorhizon</name>
    <dbReference type="NCBI Taxonomy" id="34254"/>
    <lineage>
        <taxon>Eukaryota</taxon>
        <taxon>Viridiplantae</taxon>
        <taxon>Streptophyta</taxon>
        <taxon>Embryophyta</taxon>
        <taxon>Tracheophyta</taxon>
        <taxon>Spermatophyta</taxon>
        <taxon>Magnoliopsida</taxon>
        <taxon>eudicotyledons</taxon>
        <taxon>Gunneridae</taxon>
        <taxon>Pentapetalae</taxon>
        <taxon>asterids</taxon>
        <taxon>lamiids</taxon>
        <taxon>Boraginales</taxon>
        <taxon>Boraginaceae</taxon>
        <taxon>Boraginoideae</taxon>
        <taxon>Lithospermeae</taxon>
        <taxon>Lithospermum</taxon>
    </lineage>
</organism>
<dbReference type="AlphaFoldDB" id="A0AAV3QLF1"/>
<reference evidence="1 2" key="1">
    <citation type="submission" date="2024-01" db="EMBL/GenBank/DDBJ databases">
        <title>The complete chloroplast genome sequence of Lithospermum erythrorhizon: insights into the phylogenetic relationship among Boraginaceae species and the maternal lineages of purple gromwells.</title>
        <authorList>
            <person name="Okada T."/>
            <person name="Watanabe K."/>
        </authorList>
    </citation>
    <scope>NUCLEOTIDE SEQUENCE [LARGE SCALE GENOMIC DNA]</scope>
</reference>
<name>A0AAV3QLF1_LITER</name>
<evidence type="ECO:0000313" key="1">
    <source>
        <dbReference type="EMBL" id="GAA0163963.1"/>
    </source>
</evidence>
<sequence>MSMIGGIIVRRSSTIKEGIQEDQASRKSSKVSNVENVKDLDTSRWNSETMSRTSLGTNIPLYLMMKSQQEEKVNNFVTITIHGYINNFHVNPTISITQLQNNSDRPVSPIVDDVEIEDNIDDIDDDEELTNK</sequence>
<evidence type="ECO:0000313" key="2">
    <source>
        <dbReference type="Proteomes" id="UP001454036"/>
    </source>
</evidence>